<dbReference type="EMBL" id="SOAZ01000013">
    <property type="protein sequence ID" value="TDT56491.1"/>
    <property type="molecule type" value="Genomic_DNA"/>
</dbReference>
<dbReference type="InterPro" id="IPR029752">
    <property type="entry name" value="D-isomer_DH_CS1"/>
</dbReference>
<dbReference type="GO" id="GO:0016618">
    <property type="term" value="F:hydroxypyruvate reductase [NAD(P)H] activity"/>
    <property type="evidence" value="ECO:0007669"/>
    <property type="project" value="TreeGrafter"/>
</dbReference>
<comment type="caution">
    <text evidence="6">The sequence shown here is derived from an EMBL/GenBank/DDBJ whole genome shotgun (WGS) entry which is preliminary data.</text>
</comment>
<feature type="domain" description="D-isomer specific 2-hydroxyacid dehydrogenase catalytic" evidence="4">
    <location>
        <begin position="7"/>
        <end position="319"/>
    </location>
</feature>
<feature type="domain" description="D-isomer specific 2-hydroxyacid dehydrogenase NAD-binding" evidence="5">
    <location>
        <begin position="109"/>
        <end position="288"/>
    </location>
</feature>
<evidence type="ECO:0000256" key="3">
    <source>
        <dbReference type="RuleBase" id="RU003719"/>
    </source>
</evidence>
<dbReference type="Pfam" id="PF02826">
    <property type="entry name" value="2-Hacid_dh_C"/>
    <property type="match status" value="1"/>
</dbReference>
<dbReference type="Proteomes" id="UP000295325">
    <property type="component" value="Unassembled WGS sequence"/>
</dbReference>
<dbReference type="InterPro" id="IPR006139">
    <property type="entry name" value="D-isomer_2_OHA_DH_cat_dom"/>
</dbReference>
<dbReference type="SUPFAM" id="SSF52283">
    <property type="entry name" value="Formate/glycerate dehydrogenase catalytic domain-like"/>
    <property type="match status" value="1"/>
</dbReference>
<dbReference type="Gene3D" id="3.40.50.720">
    <property type="entry name" value="NAD(P)-binding Rossmann-like Domain"/>
    <property type="match status" value="2"/>
</dbReference>
<comment type="similarity">
    <text evidence="1 3">Belongs to the D-isomer specific 2-hydroxyacid dehydrogenase family.</text>
</comment>
<dbReference type="GO" id="GO:0005829">
    <property type="term" value="C:cytosol"/>
    <property type="evidence" value="ECO:0007669"/>
    <property type="project" value="TreeGrafter"/>
</dbReference>
<evidence type="ECO:0000259" key="5">
    <source>
        <dbReference type="Pfam" id="PF02826"/>
    </source>
</evidence>
<evidence type="ECO:0000313" key="6">
    <source>
        <dbReference type="EMBL" id="TDT56491.1"/>
    </source>
</evidence>
<name>A0A4R7KKX2_9CLOT</name>
<dbReference type="SUPFAM" id="SSF51735">
    <property type="entry name" value="NAD(P)-binding Rossmann-fold domains"/>
    <property type="match status" value="1"/>
</dbReference>
<dbReference type="RefSeq" id="WP_133628381.1">
    <property type="nucleotide sequence ID" value="NZ_SOAZ01000013.1"/>
</dbReference>
<dbReference type="CDD" id="cd05301">
    <property type="entry name" value="GDH"/>
    <property type="match status" value="1"/>
</dbReference>
<dbReference type="AlphaFoldDB" id="A0A4R7KKX2"/>
<dbReference type="FunFam" id="3.40.50.720:FF:000462">
    <property type="entry name" value="Glyoxylate reductase (NADP+)"/>
    <property type="match status" value="1"/>
</dbReference>
<evidence type="ECO:0000256" key="2">
    <source>
        <dbReference type="ARBA" id="ARBA00023002"/>
    </source>
</evidence>
<reference evidence="6 7" key="1">
    <citation type="submission" date="2019-03" db="EMBL/GenBank/DDBJ databases">
        <title>Genomic Encyclopedia of Type Strains, Phase IV (KMG-IV): sequencing the most valuable type-strain genomes for metagenomic binning, comparative biology and taxonomic classification.</title>
        <authorList>
            <person name="Goeker M."/>
        </authorList>
    </citation>
    <scope>NUCLEOTIDE SEQUENCE [LARGE SCALE GENOMIC DNA]</scope>
    <source>
        <strain evidence="6 7">DSM 24455</strain>
    </source>
</reference>
<dbReference type="PANTHER" id="PTHR10996">
    <property type="entry name" value="2-HYDROXYACID DEHYDROGENASE-RELATED"/>
    <property type="match status" value="1"/>
</dbReference>
<proteinExistence type="inferred from homology"/>
<dbReference type="InterPro" id="IPR036291">
    <property type="entry name" value="NAD(P)-bd_dom_sf"/>
</dbReference>
<sequence length="324" mass="36503">MKRPKVFIAKPIPVEVENYIARHCDYKKWEHEKEIPREILLKEVADCDGILLTGHKIDEELLSNAPNLKIVSNISVGYNNFDIAAMKKHNVMGTHTPYVLDETVADLVFGLILASARRISELDRFVKEGKWEAGDDKIFFGVDVHHATIGIIGMGRIGEAIAKRAKLGFDMNVLYYNRTRKTAFEEKMGVKYRDLEALLKESDFIVLMTPLTKETYHLIDYKEFNLMKKSAIFINASRGQTVNEEALIDALQNKKILGAGLDVFDKEPIDPDNPLLKMNNVVTLPHIGSATAKTRFDMAMLAAKNLVKGVLGEVPPNLVPELRK</sequence>
<dbReference type="GO" id="GO:0030267">
    <property type="term" value="F:glyoxylate reductase (NADPH) activity"/>
    <property type="evidence" value="ECO:0007669"/>
    <property type="project" value="TreeGrafter"/>
</dbReference>
<gene>
    <name evidence="6" type="ORF">EDD71_11334</name>
</gene>
<dbReference type="PROSITE" id="PS00065">
    <property type="entry name" value="D_2_HYDROXYACID_DH_1"/>
    <property type="match status" value="1"/>
</dbReference>
<evidence type="ECO:0000313" key="7">
    <source>
        <dbReference type="Proteomes" id="UP000295325"/>
    </source>
</evidence>
<keyword evidence="7" id="KW-1185">Reference proteome</keyword>
<dbReference type="Pfam" id="PF00389">
    <property type="entry name" value="2-Hacid_dh"/>
    <property type="match status" value="1"/>
</dbReference>
<evidence type="ECO:0000256" key="1">
    <source>
        <dbReference type="ARBA" id="ARBA00005854"/>
    </source>
</evidence>
<organism evidence="6 7">
    <name type="scientific">Fonticella tunisiensis</name>
    <dbReference type="NCBI Taxonomy" id="1096341"/>
    <lineage>
        <taxon>Bacteria</taxon>
        <taxon>Bacillati</taxon>
        <taxon>Bacillota</taxon>
        <taxon>Clostridia</taxon>
        <taxon>Eubacteriales</taxon>
        <taxon>Clostridiaceae</taxon>
        <taxon>Fonticella</taxon>
    </lineage>
</organism>
<dbReference type="OrthoDB" id="9805416at2"/>
<protein>
    <submittedName>
        <fullName evidence="6">Gluconate 2-dehydrogenase</fullName>
    </submittedName>
</protein>
<dbReference type="InterPro" id="IPR050223">
    <property type="entry name" value="D-isomer_2-hydroxyacid_DH"/>
</dbReference>
<keyword evidence="2 3" id="KW-0560">Oxidoreductase</keyword>
<dbReference type="InterPro" id="IPR006140">
    <property type="entry name" value="D-isomer_DH_NAD-bd"/>
</dbReference>
<accession>A0A4R7KKX2</accession>
<evidence type="ECO:0000259" key="4">
    <source>
        <dbReference type="Pfam" id="PF00389"/>
    </source>
</evidence>
<dbReference type="GO" id="GO:0051287">
    <property type="term" value="F:NAD binding"/>
    <property type="evidence" value="ECO:0007669"/>
    <property type="project" value="InterPro"/>
</dbReference>
<dbReference type="PANTHER" id="PTHR10996:SF283">
    <property type="entry name" value="GLYOXYLATE_HYDROXYPYRUVATE REDUCTASE B"/>
    <property type="match status" value="1"/>
</dbReference>